<evidence type="ECO:0000256" key="15">
    <source>
        <dbReference type="ARBA" id="ARBA00054219"/>
    </source>
</evidence>
<dbReference type="WBParaSite" id="BTMF_0000776401-mRNA-1">
    <property type="protein sequence ID" value="BTMF_0000776401-mRNA-1"/>
    <property type="gene ID" value="BTMF_0000776401"/>
</dbReference>
<evidence type="ECO:0000256" key="12">
    <source>
        <dbReference type="ARBA" id="ARBA00037818"/>
    </source>
</evidence>
<comment type="cofactor">
    <cofactor evidence="1">
        <name>Mn(2+)</name>
        <dbReference type="ChEBI" id="CHEBI:29035"/>
    </cofactor>
</comment>
<evidence type="ECO:0000256" key="2">
    <source>
        <dbReference type="ARBA" id="ARBA00008294"/>
    </source>
</evidence>
<dbReference type="GO" id="GO:0005524">
    <property type="term" value="F:ATP binding"/>
    <property type="evidence" value="ECO:0007669"/>
    <property type="project" value="UniProtKB-UniRule"/>
</dbReference>
<dbReference type="CDD" id="cd05123">
    <property type="entry name" value="STKc_AGC"/>
    <property type="match status" value="1"/>
</dbReference>
<keyword evidence="4" id="KW-0808">Transferase</keyword>
<evidence type="ECO:0000313" key="20">
    <source>
        <dbReference type="Proteomes" id="UP000280834"/>
    </source>
</evidence>
<gene>
    <name evidence="19" type="ORF">BTMF_LOCUS5878</name>
</gene>
<dbReference type="GO" id="GO:0005737">
    <property type="term" value="C:cytoplasm"/>
    <property type="evidence" value="ECO:0007669"/>
    <property type="project" value="TreeGrafter"/>
</dbReference>
<dbReference type="InterPro" id="IPR006186">
    <property type="entry name" value="Ser/Thr-sp_prot-phosphatase"/>
</dbReference>
<organism evidence="21">
    <name type="scientific">Brugia timori</name>
    <dbReference type="NCBI Taxonomy" id="42155"/>
    <lineage>
        <taxon>Eukaryota</taxon>
        <taxon>Metazoa</taxon>
        <taxon>Ecdysozoa</taxon>
        <taxon>Nematoda</taxon>
        <taxon>Chromadorea</taxon>
        <taxon>Rhabditida</taxon>
        <taxon>Spirurina</taxon>
        <taxon>Spiruromorpha</taxon>
        <taxon>Filarioidea</taxon>
        <taxon>Onchocercidae</taxon>
        <taxon>Brugia</taxon>
    </lineage>
</organism>
<evidence type="ECO:0000259" key="18">
    <source>
        <dbReference type="PROSITE" id="PS50011"/>
    </source>
</evidence>
<comment type="function">
    <text evidence="15">Probable phosphatase which plays a redundant role with gsp-4 in spermatogenesis by regulating sister chromatid segregation during meiosis. In addition, involved in sperm motility by controlling the dynamic disassembly of major sperm proteins (MSP) in the spermatozoan pseudopodium.</text>
</comment>
<reference evidence="19 20" key="2">
    <citation type="submission" date="2018-11" db="EMBL/GenBank/DDBJ databases">
        <authorList>
            <consortium name="Pathogen Informatics"/>
        </authorList>
    </citation>
    <scope>NUCLEOTIDE SEQUENCE [LARGE SCALE GENOMIC DNA]</scope>
</reference>
<dbReference type="SMART" id="SM00220">
    <property type="entry name" value="S_TKc"/>
    <property type="match status" value="1"/>
</dbReference>
<accession>A0A158PSW6</accession>
<dbReference type="InterPro" id="IPR017441">
    <property type="entry name" value="Protein_kinase_ATP_BS"/>
</dbReference>
<dbReference type="GO" id="GO:0004722">
    <property type="term" value="F:protein serine/threonine phosphatase activity"/>
    <property type="evidence" value="ECO:0007669"/>
    <property type="project" value="UniProtKB-EC"/>
</dbReference>
<dbReference type="EC" id="3.1.3.16" evidence="17"/>
<dbReference type="GO" id="GO:0000785">
    <property type="term" value="C:chromatin"/>
    <property type="evidence" value="ECO:0007669"/>
    <property type="project" value="UniProtKB-ARBA"/>
</dbReference>
<dbReference type="PROSITE" id="PS00125">
    <property type="entry name" value="SER_THR_PHOSPHATASE"/>
    <property type="match status" value="1"/>
</dbReference>
<dbReference type="InterPro" id="IPR050341">
    <property type="entry name" value="PP1_catalytic_subunit"/>
</dbReference>
<evidence type="ECO:0000256" key="16">
    <source>
        <dbReference type="PROSITE-ProRule" id="PRU10141"/>
    </source>
</evidence>
<proteinExistence type="inferred from homology"/>
<evidence type="ECO:0000256" key="11">
    <source>
        <dbReference type="ARBA" id="ARBA00023211"/>
    </source>
</evidence>
<dbReference type="Gene3D" id="3.60.21.10">
    <property type="match status" value="1"/>
</dbReference>
<evidence type="ECO:0000256" key="1">
    <source>
        <dbReference type="ARBA" id="ARBA00001936"/>
    </source>
</evidence>
<dbReference type="InterPro" id="IPR004843">
    <property type="entry name" value="Calcineurin-like_PHP"/>
</dbReference>
<evidence type="ECO:0000256" key="14">
    <source>
        <dbReference type="ARBA" id="ARBA00048336"/>
    </source>
</evidence>
<keyword evidence="8 17" id="KW-0378">Hydrolase</keyword>
<keyword evidence="10" id="KW-0904">Protein phosphatase</keyword>
<dbReference type="GO" id="GO:0007060">
    <property type="term" value="P:male meiosis chromosome segregation"/>
    <property type="evidence" value="ECO:0007669"/>
    <property type="project" value="UniProtKB-ARBA"/>
</dbReference>
<dbReference type="PRINTS" id="PR00114">
    <property type="entry name" value="STPHPHTASE"/>
</dbReference>
<dbReference type="PANTHER" id="PTHR11668">
    <property type="entry name" value="SERINE/THREONINE PROTEIN PHOSPHATASE"/>
    <property type="match status" value="1"/>
</dbReference>
<feature type="binding site" evidence="16">
    <location>
        <position position="139"/>
    </location>
    <ligand>
        <name>ATP</name>
        <dbReference type="ChEBI" id="CHEBI:30616"/>
    </ligand>
</feature>
<sequence>MRVRKRLFSRFLSKLNLISLQTRAQHLYDRINESITSLAYIRYSETRRRYNSSEKAIDTTVTIFCNQEIQTRKVGHGSLRESVWPVPLLEAIFLPEFPNNSHITEKDFLILNCIGNGTFSKVYRVCLKLDHNFLFAIKKQSKSEVLMRNVIQQVKDEASIHRALSDNVFITKCYASWQSRTHLFTLLQYAMGYGDLFTLWRDYGPFMEDTLRIYGAEIAFALDYIHRNNVVYRDLKMENIVLDLDGHIQIVDFGFSKKLSNGERTRTVCGTLQVGLFLCYGVNQLYMAPEIAKEKFYGKEVDWWSYGVLLHIMNTNSYPFPNCDVSSHTELRYDSYSTPCCDPMLGDLFNKLLSVDGERRMNTFAQVKSHPFFESINWDDVALKKLVPFAHTEKLQRCPSYNFLYDKSTSDFSDTEVEENWVAFEEQYEQFSTISKWCFWSFVDVRSFITLWKVIKAVTENKLPKADGKTKSRLSHIHDISIRLLNAGLRKGTHLRRIVKEEELIGLLQETKAVLQSQNTFTEINTPVVVCGDIHGQYNDMLRIFDKCGFPPESNYLFLGDYVDRGKQSIETVCLLFCFKIKYPENFFLLRGNHECAGINRVYGFYEEVNRRYRSVRLWEVFQVLKFNISDTFNYLPYAACIAGKILCMHGGLSPKLNDFDSLRNIKRPSDPQPTSMELDILWSDPDERVQGWQPNSRGISFVFGVDVLTDVCEKLNIDLVARAHQVVQDGYEFFGNRRLVTIFSAPHYCGEFDNAAAAMNVAEDLSCSFHVFKPTAKAVRMAMKQKEKAE</sequence>
<dbReference type="GO" id="GO:0031272">
    <property type="term" value="P:regulation of pseudopodium assembly"/>
    <property type="evidence" value="ECO:0007669"/>
    <property type="project" value="UniProtKB-ARBA"/>
</dbReference>
<dbReference type="PANTHER" id="PTHR11668:SF300">
    <property type="entry name" value="SERINE_THREONINE-PROTEIN PHOSPHATASE"/>
    <property type="match status" value="1"/>
</dbReference>
<dbReference type="GO" id="GO:0018991">
    <property type="term" value="P:egg-laying behavior"/>
    <property type="evidence" value="ECO:0007669"/>
    <property type="project" value="UniProtKB-ARBA"/>
</dbReference>
<evidence type="ECO:0000256" key="4">
    <source>
        <dbReference type="ARBA" id="ARBA00022679"/>
    </source>
</evidence>
<dbReference type="GO" id="GO:0004674">
    <property type="term" value="F:protein serine/threonine kinase activity"/>
    <property type="evidence" value="ECO:0007669"/>
    <property type="project" value="UniProtKB-KW"/>
</dbReference>
<dbReference type="SMART" id="SM00156">
    <property type="entry name" value="PP2Ac"/>
    <property type="match status" value="1"/>
</dbReference>
<dbReference type="PROSITE" id="PS00108">
    <property type="entry name" value="PROTEIN_KINASE_ST"/>
    <property type="match status" value="1"/>
</dbReference>
<dbReference type="FunFam" id="3.60.21.10:FF:000026">
    <property type="entry name" value="Serine/threonine-protein phosphatase"/>
    <property type="match status" value="1"/>
</dbReference>
<comment type="subcellular location">
    <subcellularLocation>
        <location evidence="12">Cell projection</location>
        <location evidence="12">Pseudopodium</location>
    </subcellularLocation>
</comment>
<name>A0A158PSW6_9BILA</name>
<comment type="catalytic activity">
    <reaction evidence="14 17">
        <text>O-phospho-L-threonyl-[protein] + H2O = L-threonyl-[protein] + phosphate</text>
        <dbReference type="Rhea" id="RHEA:47004"/>
        <dbReference type="Rhea" id="RHEA-COMP:11060"/>
        <dbReference type="Rhea" id="RHEA-COMP:11605"/>
        <dbReference type="ChEBI" id="CHEBI:15377"/>
        <dbReference type="ChEBI" id="CHEBI:30013"/>
        <dbReference type="ChEBI" id="CHEBI:43474"/>
        <dbReference type="ChEBI" id="CHEBI:61977"/>
        <dbReference type="EC" id="3.1.3.16"/>
    </reaction>
</comment>
<dbReference type="SUPFAM" id="SSF56300">
    <property type="entry name" value="Metallo-dependent phosphatases"/>
    <property type="match status" value="1"/>
</dbReference>
<comment type="catalytic activity">
    <reaction evidence="13">
        <text>O-phospho-L-seryl-[protein] + H2O = L-seryl-[protein] + phosphate</text>
        <dbReference type="Rhea" id="RHEA:20629"/>
        <dbReference type="Rhea" id="RHEA-COMP:9863"/>
        <dbReference type="Rhea" id="RHEA-COMP:11604"/>
        <dbReference type="ChEBI" id="CHEBI:15377"/>
        <dbReference type="ChEBI" id="CHEBI:29999"/>
        <dbReference type="ChEBI" id="CHEBI:43474"/>
        <dbReference type="ChEBI" id="CHEBI:83421"/>
        <dbReference type="EC" id="3.1.3.16"/>
    </reaction>
</comment>
<dbReference type="GO" id="GO:0005634">
    <property type="term" value="C:nucleus"/>
    <property type="evidence" value="ECO:0007669"/>
    <property type="project" value="TreeGrafter"/>
</dbReference>
<evidence type="ECO:0000313" key="19">
    <source>
        <dbReference type="EMBL" id="VDO20311.1"/>
    </source>
</evidence>
<dbReference type="AlphaFoldDB" id="A0A158PSW6"/>
<dbReference type="SUPFAM" id="SSF56112">
    <property type="entry name" value="Protein kinase-like (PK-like)"/>
    <property type="match status" value="1"/>
</dbReference>
<dbReference type="GO" id="GO:0097723">
    <property type="term" value="P:amoeboid sperm motility"/>
    <property type="evidence" value="ECO:0007669"/>
    <property type="project" value="UniProtKB-ARBA"/>
</dbReference>
<dbReference type="Gene3D" id="1.10.510.10">
    <property type="entry name" value="Transferase(Phosphotransferase) domain 1"/>
    <property type="match status" value="1"/>
</dbReference>
<evidence type="ECO:0000256" key="7">
    <source>
        <dbReference type="ARBA" id="ARBA00022777"/>
    </source>
</evidence>
<reference evidence="21" key="1">
    <citation type="submission" date="2016-04" db="UniProtKB">
        <authorList>
            <consortium name="WormBaseParasite"/>
        </authorList>
    </citation>
    <scope>IDENTIFICATION</scope>
</reference>
<keyword evidence="9 16" id="KW-0067">ATP-binding</keyword>
<evidence type="ECO:0000256" key="10">
    <source>
        <dbReference type="ARBA" id="ARBA00022912"/>
    </source>
</evidence>
<dbReference type="Proteomes" id="UP000280834">
    <property type="component" value="Unassembled WGS sequence"/>
</dbReference>
<dbReference type="Gene3D" id="3.30.200.20">
    <property type="entry name" value="Phosphorylase Kinase, domain 1"/>
    <property type="match status" value="1"/>
</dbReference>
<keyword evidence="20" id="KW-1185">Reference proteome</keyword>
<dbReference type="InterPro" id="IPR000719">
    <property type="entry name" value="Prot_kinase_dom"/>
</dbReference>
<evidence type="ECO:0000256" key="5">
    <source>
        <dbReference type="ARBA" id="ARBA00022723"/>
    </source>
</evidence>
<protein>
    <recommendedName>
        <fullName evidence="17">Serine/threonine-protein phosphatase</fullName>
        <ecNumber evidence="17">3.1.3.16</ecNumber>
    </recommendedName>
</protein>
<keyword evidence="11" id="KW-0464">Manganese</keyword>
<keyword evidence="5" id="KW-0479">Metal-binding</keyword>
<dbReference type="InterPro" id="IPR045270">
    <property type="entry name" value="STKc_AGC"/>
</dbReference>
<evidence type="ECO:0000256" key="13">
    <source>
        <dbReference type="ARBA" id="ARBA00047761"/>
    </source>
</evidence>
<keyword evidence="6 16" id="KW-0547">Nucleotide-binding</keyword>
<dbReference type="Pfam" id="PF00149">
    <property type="entry name" value="Metallophos"/>
    <property type="match status" value="1"/>
</dbReference>
<dbReference type="STRING" id="42155.A0A158PSW6"/>
<evidence type="ECO:0000256" key="8">
    <source>
        <dbReference type="ARBA" id="ARBA00022801"/>
    </source>
</evidence>
<dbReference type="GO" id="GO:0046872">
    <property type="term" value="F:metal ion binding"/>
    <property type="evidence" value="ECO:0007669"/>
    <property type="project" value="UniProtKB-KW"/>
</dbReference>
<dbReference type="GO" id="GO:0031143">
    <property type="term" value="C:pseudopodium"/>
    <property type="evidence" value="ECO:0007669"/>
    <property type="project" value="UniProtKB-SubCell"/>
</dbReference>
<dbReference type="InterPro" id="IPR029052">
    <property type="entry name" value="Metallo-depent_PP-like"/>
</dbReference>
<keyword evidence="3" id="KW-0723">Serine/threonine-protein kinase</keyword>
<dbReference type="EMBL" id="UZAG01015441">
    <property type="protein sequence ID" value="VDO20311.1"/>
    <property type="molecule type" value="Genomic_DNA"/>
</dbReference>
<feature type="domain" description="Protein kinase" evidence="18">
    <location>
        <begin position="108"/>
        <end position="373"/>
    </location>
</feature>
<dbReference type="InterPro" id="IPR011009">
    <property type="entry name" value="Kinase-like_dom_sf"/>
</dbReference>
<dbReference type="Pfam" id="PF00069">
    <property type="entry name" value="Pkinase"/>
    <property type="match status" value="1"/>
</dbReference>
<evidence type="ECO:0000256" key="3">
    <source>
        <dbReference type="ARBA" id="ARBA00022527"/>
    </source>
</evidence>
<dbReference type="PROSITE" id="PS00107">
    <property type="entry name" value="PROTEIN_KINASE_ATP"/>
    <property type="match status" value="1"/>
</dbReference>
<evidence type="ECO:0000256" key="17">
    <source>
        <dbReference type="RuleBase" id="RU004273"/>
    </source>
</evidence>
<evidence type="ECO:0000256" key="6">
    <source>
        <dbReference type="ARBA" id="ARBA00022741"/>
    </source>
</evidence>
<keyword evidence="7" id="KW-0418">Kinase</keyword>
<evidence type="ECO:0000256" key="9">
    <source>
        <dbReference type="ARBA" id="ARBA00022840"/>
    </source>
</evidence>
<dbReference type="InterPro" id="IPR008271">
    <property type="entry name" value="Ser/Thr_kinase_AS"/>
</dbReference>
<evidence type="ECO:0000313" key="21">
    <source>
        <dbReference type="WBParaSite" id="BTMF_0000776401-mRNA-1"/>
    </source>
</evidence>
<dbReference type="PROSITE" id="PS50011">
    <property type="entry name" value="PROTEIN_KINASE_DOM"/>
    <property type="match status" value="1"/>
</dbReference>
<comment type="similarity">
    <text evidence="2 17">Belongs to the PPP phosphatase family.</text>
</comment>